<dbReference type="SMART" id="SM00382">
    <property type="entry name" value="AAA"/>
    <property type="match status" value="2"/>
</dbReference>
<dbReference type="RefSeq" id="WP_250339141.1">
    <property type="nucleotide sequence ID" value="NZ_CP063231.1"/>
</dbReference>
<sequence>MTKTFLTLDGVSCILPDGRALFADLHETFDERATGLVGRNGTGKSVLAQILAGRREPTLGRCVRKGRIHYLAQRVAEDADESVAALAGVNHVLAALDRIASGNSDPNDFDTVGEHWDMHDRLRDALNSVALEHVDIHAKVSALSGGEAMRVALLGARLNDADYLILDEPSNHLDGVSRAALRQWLRAWHGGLLVVSHDRELLGDMQRIVELSPSGLRSYGGNFAFYAETRRNERDAAQRTLDASRIERRRGEKALREQRERQTRRQARGRRDASDANQAPILLGGQKNRSESSAGRLRQRQDALREALSAKVSQAALGVEHNVAPALLVPSAERVTRKKVAALEHVVLPFVRGATREIDLVLAGGQRLGVTGPNGSGKSVLMQVLAGRLAPLSGEVHVSVRSAWLDQRLSTLDPMLPLIDQMRDVATSESEDSLRLRLALIGLEADKIRVPTGLLSGGERLKGALLHALIAEPPTPLLLLDEPGNHLDIASLDALETMLQHYEGTLVVVSHDEVFLDRLDLTDRLSPTADGWRMQPW</sequence>
<keyword evidence="2" id="KW-0547">Nucleotide-binding</keyword>
<evidence type="ECO:0000256" key="4">
    <source>
        <dbReference type="SAM" id="MobiDB-lite"/>
    </source>
</evidence>
<dbReference type="PANTHER" id="PTHR19211:SF6">
    <property type="entry name" value="BLL7188 PROTEIN"/>
    <property type="match status" value="1"/>
</dbReference>
<feature type="domain" description="ABC transporter" evidence="5">
    <location>
        <begin position="6"/>
        <end position="239"/>
    </location>
</feature>
<dbReference type="SUPFAM" id="SSF52540">
    <property type="entry name" value="P-loop containing nucleoside triphosphate hydrolases"/>
    <property type="match status" value="2"/>
</dbReference>
<evidence type="ECO:0000313" key="7">
    <source>
        <dbReference type="Proteomes" id="UP001056681"/>
    </source>
</evidence>
<organism evidence="6 7">
    <name type="scientific">Luteibacter flocculans</name>
    <dbReference type="NCBI Taxonomy" id="2780091"/>
    <lineage>
        <taxon>Bacteria</taxon>
        <taxon>Pseudomonadati</taxon>
        <taxon>Pseudomonadota</taxon>
        <taxon>Gammaproteobacteria</taxon>
        <taxon>Lysobacterales</taxon>
        <taxon>Rhodanobacteraceae</taxon>
        <taxon>Luteibacter</taxon>
    </lineage>
</organism>
<dbReference type="InterPro" id="IPR027417">
    <property type="entry name" value="P-loop_NTPase"/>
</dbReference>
<dbReference type="InterPro" id="IPR003593">
    <property type="entry name" value="AAA+_ATPase"/>
</dbReference>
<proteinExistence type="predicted"/>
<accession>A0ABY4T0F6</accession>
<dbReference type="GO" id="GO:0005524">
    <property type="term" value="F:ATP binding"/>
    <property type="evidence" value="ECO:0007669"/>
    <property type="project" value="UniProtKB-KW"/>
</dbReference>
<dbReference type="EMBL" id="CP063231">
    <property type="protein sequence ID" value="URL58433.1"/>
    <property type="molecule type" value="Genomic_DNA"/>
</dbReference>
<dbReference type="InterPro" id="IPR003439">
    <property type="entry name" value="ABC_transporter-like_ATP-bd"/>
</dbReference>
<reference evidence="6" key="1">
    <citation type="submission" date="2020-10" db="EMBL/GenBank/DDBJ databases">
        <title>Whole-genome sequence of Luteibacter sp. EIF3.</title>
        <authorList>
            <person name="Friedrich I."/>
            <person name="Hertel R."/>
            <person name="Daniel R."/>
        </authorList>
    </citation>
    <scope>NUCLEOTIDE SEQUENCE</scope>
    <source>
        <strain evidence="6">EIF3</strain>
    </source>
</reference>
<dbReference type="Pfam" id="PF00005">
    <property type="entry name" value="ABC_tran"/>
    <property type="match status" value="2"/>
</dbReference>
<keyword evidence="7" id="KW-1185">Reference proteome</keyword>
<name>A0ABY4T0F6_9GAMM</name>
<gene>
    <name evidence="6" type="ORF">IM816_17900</name>
</gene>
<protein>
    <submittedName>
        <fullName evidence="6">ABC-F family ATP-binding cassette domain-containing protein</fullName>
    </submittedName>
</protein>
<feature type="domain" description="ABC transporter" evidence="5">
    <location>
        <begin position="335"/>
        <end position="537"/>
    </location>
</feature>
<dbReference type="PANTHER" id="PTHR19211">
    <property type="entry name" value="ATP-BINDING TRANSPORT PROTEIN-RELATED"/>
    <property type="match status" value="1"/>
</dbReference>
<feature type="compositionally biased region" description="Basic and acidic residues" evidence="4">
    <location>
        <begin position="234"/>
        <end position="274"/>
    </location>
</feature>
<dbReference type="PROSITE" id="PS50893">
    <property type="entry name" value="ABC_TRANSPORTER_2"/>
    <property type="match status" value="2"/>
</dbReference>
<evidence type="ECO:0000259" key="5">
    <source>
        <dbReference type="PROSITE" id="PS50893"/>
    </source>
</evidence>
<keyword evidence="1" id="KW-0677">Repeat</keyword>
<evidence type="ECO:0000256" key="3">
    <source>
        <dbReference type="ARBA" id="ARBA00022840"/>
    </source>
</evidence>
<dbReference type="InterPro" id="IPR050611">
    <property type="entry name" value="ABCF"/>
</dbReference>
<keyword evidence="3 6" id="KW-0067">ATP-binding</keyword>
<feature type="region of interest" description="Disordered" evidence="4">
    <location>
        <begin position="234"/>
        <end position="300"/>
    </location>
</feature>
<evidence type="ECO:0000313" key="6">
    <source>
        <dbReference type="EMBL" id="URL58433.1"/>
    </source>
</evidence>
<dbReference type="Gene3D" id="3.40.50.300">
    <property type="entry name" value="P-loop containing nucleotide triphosphate hydrolases"/>
    <property type="match status" value="2"/>
</dbReference>
<evidence type="ECO:0000256" key="2">
    <source>
        <dbReference type="ARBA" id="ARBA00022741"/>
    </source>
</evidence>
<dbReference type="Proteomes" id="UP001056681">
    <property type="component" value="Chromosome"/>
</dbReference>
<evidence type="ECO:0000256" key="1">
    <source>
        <dbReference type="ARBA" id="ARBA00022737"/>
    </source>
</evidence>